<evidence type="ECO:0000256" key="4">
    <source>
        <dbReference type="ARBA" id="ARBA00022630"/>
    </source>
</evidence>
<dbReference type="InterPro" id="IPR036188">
    <property type="entry name" value="FAD/NAD-bd_sf"/>
</dbReference>
<dbReference type="PANTHER" id="PTHR42802:SF1">
    <property type="entry name" value="L-ORNITHINE N(5)-MONOOXYGENASE"/>
    <property type="match status" value="1"/>
</dbReference>
<keyword evidence="5" id="KW-0274">FAD</keyword>
<dbReference type="EMBL" id="SPQT01000029">
    <property type="protein sequence ID" value="TFV41385.1"/>
    <property type="molecule type" value="Genomic_DNA"/>
</dbReference>
<sequence length="420" mass="47485">MYDVIGIGIGPFNLSLAALMKPTGLRCLFIDDKPRFSWHAGMAFSNAKLQVSHVKDCVSLVDPTSSFSFLNFLHRSGRLHAFVNRRSGAVSRKEFFQYFAWVADQLPYLRFGQKALDVRPEISHFRVTTTEAEHQARNVVLGLGICPDVPDCVRPLLGERVYHVADYLNRAPPAAGERVLLVGGGQSGSEVMEQLLAGPPLKQILWVTPRDNLEPRDDCAFTNEYYTPAYFRHFQAQPLSRRREWVQVKRLSSDGVSLDLTNQLFDKIYERRFVDSENNGVRLIVSACLEGLRQNGAGFEVTLKCTETAATRRVPVDRVILATGFVPHTPPFFDRIMQLACIEDSLPRIRSDYSLESRIALPGKIYFQNRTRIQHGLQNANLSLVAYRNATIVNSIMGKEFYPVDMDPSMLSRLAELEEE</sequence>
<keyword evidence="4" id="KW-0285">Flavoprotein</keyword>
<comment type="caution">
    <text evidence="8">The sequence shown here is derived from an EMBL/GenBank/DDBJ whole genome shotgun (WGS) entry which is preliminary data.</text>
</comment>
<dbReference type="RefSeq" id="WP_135178209.1">
    <property type="nucleotide sequence ID" value="NZ_JBIYER010000001.1"/>
</dbReference>
<dbReference type="AlphaFoldDB" id="A0A4Y9LDG2"/>
<accession>A0A4Y9LDG2</accession>
<evidence type="ECO:0000313" key="8">
    <source>
        <dbReference type="EMBL" id="TFV41385.1"/>
    </source>
</evidence>
<evidence type="ECO:0000313" key="9">
    <source>
        <dbReference type="Proteomes" id="UP000297966"/>
    </source>
</evidence>
<dbReference type="OrthoDB" id="7527071at2"/>
<evidence type="ECO:0000256" key="2">
    <source>
        <dbReference type="ARBA" id="ARBA00004924"/>
    </source>
</evidence>
<protein>
    <submittedName>
        <fullName evidence="8">Oxygenase</fullName>
    </submittedName>
</protein>
<proteinExistence type="inferred from homology"/>
<organism evidence="8 9">
    <name type="scientific">Bradyrhizobium niftali</name>
    <dbReference type="NCBI Taxonomy" id="2560055"/>
    <lineage>
        <taxon>Bacteria</taxon>
        <taxon>Pseudomonadati</taxon>
        <taxon>Pseudomonadota</taxon>
        <taxon>Alphaproteobacteria</taxon>
        <taxon>Hyphomicrobiales</taxon>
        <taxon>Nitrobacteraceae</taxon>
        <taxon>Bradyrhizobium</taxon>
    </lineage>
</organism>
<gene>
    <name evidence="8" type="ORF">E4K65_36495</name>
</gene>
<dbReference type="Proteomes" id="UP000297966">
    <property type="component" value="Unassembled WGS sequence"/>
</dbReference>
<comment type="cofactor">
    <cofactor evidence="1">
        <name>FAD</name>
        <dbReference type="ChEBI" id="CHEBI:57692"/>
    </cofactor>
</comment>
<comment type="pathway">
    <text evidence="2">Siderophore biosynthesis.</text>
</comment>
<evidence type="ECO:0000256" key="5">
    <source>
        <dbReference type="ARBA" id="ARBA00022827"/>
    </source>
</evidence>
<dbReference type="PANTHER" id="PTHR42802">
    <property type="entry name" value="MONOOXYGENASE"/>
    <property type="match status" value="1"/>
</dbReference>
<dbReference type="GO" id="GO:0016491">
    <property type="term" value="F:oxidoreductase activity"/>
    <property type="evidence" value="ECO:0007669"/>
    <property type="project" value="UniProtKB-KW"/>
</dbReference>
<evidence type="ECO:0000256" key="6">
    <source>
        <dbReference type="ARBA" id="ARBA00022857"/>
    </source>
</evidence>
<evidence type="ECO:0000256" key="1">
    <source>
        <dbReference type="ARBA" id="ARBA00001974"/>
    </source>
</evidence>
<reference evidence="8 9" key="1">
    <citation type="submission" date="2019-03" db="EMBL/GenBank/DDBJ databases">
        <title>Bradyrhizobium diversity isolated from nodules of Chamaecrista fasciculata.</title>
        <authorList>
            <person name="Klepa M.S."/>
            <person name="Urquiaga M.O."/>
            <person name="Hungria M."/>
            <person name="Delamuta J.R."/>
        </authorList>
    </citation>
    <scope>NUCLEOTIDE SEQUENCE [LARGE SCALE GENOMIC DNA]</scope>
    <source>
        <strain evidence="8 9">CNPSo 3448</strain>
    </source>
</reference>
<name>A0A4Y9LDG2_9BRAD</name>
<dbReference type="Gene3D" id="3.50.50.60">
    <property type="entry name" value="FAD/NAD(P)-binding domain"/>
    <property type="match status" value="1"/>
</dbReference>
<dbReference type="InterPro" id="IPR025700">
    <property type="entry name" value="Lys/Orn_oxygenase"/>
</dbReference>
<keyword evidence="7" id="KW-0560">Oxidoreductase</keyword>
<evidence type="ECO:0000256" key="7">
    <source>
        <dbReference type="ARBA" id="ARBA00023002"/>
    </source>
</evidence>
<comment type="similarity">
    <text evidence="3">Belongs to the lysine N(6)-hydroxylase/L-ornithine N(5)-oxygenase family.</text>
</comment>
<keyword evidence="6" id="KW-0521">NADP</keyword>
<keyword evidence="9" id="KW-1185">Reference proteome</keyword>
<dbReference type="SUPFAM" id="SSF51905">
    <property type="entry name" value="FAD/NAD(P)-binding domain"/>
    <property type="match status" value="2"/>
</dbReference>
<evidence type="ECO:0000256" key="3">
    <source>
        <dbReference type="ARBA" id="ARBA00007588"/>
    </source>
</evidence>
<dbReference type="Pfam" id="PF13434">
    <property type="entry name" value="Lys_Orn_oxgnase"/>
    <property type="match status" value="1"/>
</dbReference>